<dbReference type="Proteomes" id="UP000283482">
    <property type="component" value="Unassembled WGS sequence"/>
</dbReference>
<dbReference type="AlphaFoldDB" id="A0A413VH54"/>
<comment type="caution">
    <text evidence="1">The sequence shown here is derived from an EMBL/GenBank/DDBJ whole genome shotgun (WGS) entry which is preliminary data.</text>
</comment>
<accession>A0A413VH54</accession>
<evidence type="ECO:0000313" key="1">
    <source>
        <dbReference type="EMBL" id="RHB32839.1"/>
    </source>
</evidence>
<organism evidence="1 2">
    <name type="scientific">Bacteroides stercoris</name>
    <dbReference type="NCBI Taxonomy" id="46506"/>
    <lineage>
        <taxon>Bacteria</taxon>
        <taxon>Pseudomonadati</taxon>
        <taxon>Bacteroidota</taxon>
        <taxon>Bacteroidia</taxon>
        <taxon>Bacteroidales</taxon>
        <taxon>Bacteroidaceae</taxon>
        <taxon>Bacteroides</taxon>
    </lineage>
</organism>
<name>A0A413VH54_BACSE</name>
<proteinExistence type="predicted"/>
<sequence length="82" mass="9576">MGYGKCQRLVWEVPMFGTSDTNAWYIGYQRLVHRIPTLGTTNTNRWYCRYPTVIFIVPNGGIGLCLYRERYNTVKGNYNFGL</sequence>
<dbReference type="EMBL" id="QSGN01000003">
    <property type="protein sequence ID" value="RHB32839.1"/>
    <property type="molecule type" value="Genomic_DNA"/>
</dbReference>
<evidence type="ECO:0000313" key="2">
    <source>
        <dbReference type="Proteomes" id="UP000283482"/>
    </source>
</evidence>
<protein>
    <submittedName>
        <fullName evidence="1">Uncharacterized protein</fullName>
    </submittedName>
</protein>
<gene>
    <name evidence="1" type="ORF">DW889_02605</name>
</gene>
<reference evidence="1 2" key="1">
    <citation type="submission" date="2018-08" db="EMBL/GenBank/DDBJ databases">
        <title>A genome reference for cultivated species of the human gut microbiota.</title>
        <authorList>
            <person name="Zou Y."/>
            <person name="Xue W."/>
            <person name="Luo G."/>
        </authorList>
    </citation>
    <scope>NUCLEOTIDE SEQUENCE [LARGE SCALE GENOMIC DNA]</scope>
    <source>
        <strain evidence="1 2">AM40-34</strain>
    </source>
</reference>